<reference evidence="1" key="2">
    <citation type="journal article" date="2015" name="Fish Shellfish Immunol.">
        <title>Early steps in the European eel (Anguilla anguilla)-Vibrio vulnificus interaction in the gills: Role of the RtxA13 toxin.</title>
        <authorList>
            <person name="Callol A."/>
            <person name="Pajuelo D."/>
            <person name="Ebbesson L."/>
            <person name="Teles M."/>
            <person name="MacKenzie S."/>
            <person name="Amaro C."/>
        </authorList>
    </citation>
    <scope>NUCLEOTIDE SEQUENCE</scope>
</reference>
<dbReference type="AlphaFoldDB" id="A0A0E9R435"/>
<protein>
    <submittedName>
        <fullName evidence="1">Uncharacterized protein</fullName>
    </submittedName>
</protein>
<reference evidence="1" key="1">
    <citation type="submission" date="2014-11" db="EMBL/GenBank/DDBJ databases">
        <authorList>
            <person name="Amaro Gonzalez C."/>
        </authorList>
    </citation>
    <scope>NUCLEOTIDE SEQUENCE</scope>
</reference>
<accession>A0A0E9R435</accession>
<organism evidence="1">
    <name type="scientific">Anguilla anguilla</name>
    <name type="common">European freshwater eel</name>
    <name type="synonym">Muraena anguilla</name>
    <dbReference type="NCBI Taxonomy" id="7936"/>
    <lineage>
        <taxon>Eukaryota</taxon>
        <taxon>Metazoa</taxon>
        <taxon>Chordata</taxon>
        <taxon>Craniata</taxon>
        <taxon>Vertebrata</taxon>
        <taxon>Euteleostomi</taxon>
        <taxon>Actinopterygii</taxon>
        <taxon>Neopterygii</taxon>
        <taxon>Teleostei</taxon>
        <taxon>Anguilliformes</taxon>
        <taxon>Anguillidae</taxon>
        <taxon>Anguilla</taxon>
    </lineage>
</organism>
<proteinExistence type="predicted"/>
<sequence length="51" mass="5666">MGMPGFKGHKVGMSTASCPITTAILNATDSVIDFIDKLSFYAHLFIYFIFF</sequence>
<evidence type="ECO:0000313" key="1">
    <source>
        <dbReference type="EMBL" id="JAH23527.1"/>
    </source>
</evidence>
<name>A0A0E9R435_ANGAN</name>
<dbReference type="EMBL" id="GBXM01085050">
    <property type="protein sequence ID" value="JAH23527.1"/>
    <property type="molecule type" value="Transcribed_RNA"/>
</dbReference>